<evidence type="ECO:0000259" key="3">
    <source>
        <dbReference type="Pfam" id="PF12671"/>
    </source>
</evidence>
<dbReference type="Proteomes" id="UP000186795">
    <property type="component" value="Unassembled WGS sequence"/>
</dbReference>
<gene>
    <name evidence="4" type="ORF">SAMN05421790_107102</name>
</gene>
<name>A0A1N7MWR7_9BACL</name>
<reference evidence="5" key="1">
    <citation type="submission" date="2017-01" db="EMBL/GenBank/DDBJ databases">
        <authorList>
            <person name="Varghese N."/>
            <person name="Submissions S."/>
        </authorList>
    </citation>
    <scope>NUCLEOTIDE SEQUENCE [LARGE SCALE GENOMIC DNA]</scope>
    <source>
        <strain evidence="5">DSM 45196</strain>
    </source>
</reference>
<accession>A0A1N7MWR7</accession>
<dbReference type="AlphaFoldDB" id="A0A1N7MWR7"/>
<dbReference type="EMBL" id="FTOD01000007">
    <property type="protein sequence ID" value="SIS90536.1"/>
    <property type="molecule type" value="Genomic_DNA"/>
</dbReference>
<keyword evidence="2" id="KW-0812">Transmembrane</keyword>
<sequence length="299" mass="34013">MKHRDWGQYLPFNRKGASTVEYVMILAAILVSALLLSNFMANDGQAMIKDKIMAIINGDLTGDTANGGGTDSQSGNDAKQPSSDIPQPKELATSPNVKPKKEQGKTQKYDRKKAVDYARKWSHKINTDKYEEMGETVDCANFVSQCLVESGFEMNDDWKYKKGFTIPLLDWTIGSDYEHTWTVAHDQFKYFSNKKNGYSEGDPIKITSPKQLRELEKKGIIKEGDLLYWDWEGDKKINHATIITDTKDGELKFSGHSNSRRDTNVYDTFENVRDDQETKDTVIYIVRMKDRVPAKGGKR</sequence>
<organism evidence="4 5">
    <name type="scientific">Kroppenstedtia eburnea</name>
    <dbReference type="NCBI Taxonomy" id="714067"/>
    <lineage>
        <taxon>Bacteria</taxon>
        <taxon>Bacillati</taxon>
        <taxon>Bacillota</taxon>
        <taxon>Bacilli</taxon>
        <taxon>Bacillales</taxon>
        <taxon>Thermoactinomycetaceae</taxon>
        <taxon>Kroppenstedtia</taxon>
    </lineage>
</organism>
<evidence type="ECO:0000313" key="5">
    <source>
        <dbReference type="Proteomes" id="UP000186795"/>
    </source>
</evidence>
<protein>
    <submittedName>
        <fullName evidence="4">Putative amidase domain-containing protein</fullName>
    </submittedName>
</protein>
<dbReference type="RefSeq" id="WP_076525322.1">
    <property type="nucleotide sequence ID" value="NZ_CP048103.1"/>
</dbReference>
<feature type="compositionally biased region" description="Polar residues" evidence="1">
    <location>
        <begin position="71"/>
        <end position="85"/>
    </location>
</feature>
<feature type="transmembrane region" description="Helical" evidence="2">
    <location>
        <begin position="20"/>
        <end position="41"/>
    </location>
</feature>
<feature type="compositionally biased region" description="Basic and acidic residues" evidence="1">
    <location>
        <begin position="99"/>
        <end position="111"/>
    </location>
</feature>
<dbReference type="OrthoDB" id="9812429at2"/>
<keyword evidence="5" id="KW-1185">Reference proteome</keyword>
<proteinExistence type="predicted"/>
<keyword evidence="2" id="KW-0472">Membrane</keyword>
<feature type="domain" description="Putative amidase" evidence="3">
    <location>
        <begin position="108"/>
        <end position="265"/>
    </location>
</feature>
<dbReference type="Pfam" id="PF12671">
    <property type="entry name" value="Amidase_6"/>
    <property type="match status" value="1"/>
</dbReference>
<dbReference type="PANTHER" id="PTHR40032">
    <property type="entry name" value="EXPORTED PROTEIN-RELATED"/>
    <property type="match status" value="1"/>
</dbReference>
<evidence type="ECO:0000313" key="4">
    <source>
        <dbReference type="EMBL" id="SIS90536.1"/>
    </source>
</evidence>
<dbReference type="Gene3D" id="3.90.1720.10">
    <property type="entry name" value="endopeptidase domain like (from Nostoc punctiforme)"/>
    <property type="match status" value="1"/>
</dbReference>
<feature type="region of interest" description="Disordered" evidence="1">
    <location>
        <begin position="64"/>
        <end position="111"/>
    </location>
</feature>
<evidence type="ECO:0000256" key="2">
    <source>
        <dbReference type="SAM" id="Phobius"/>
    </source>
</evidence>
<keyword evidence="2" id="KW-1133">Transmembrane helix</keyword>
<evidence type="ECO:0000256" key="1">
    <source>
        <dbReference type="SAM" id="MobiDB-lite"/>
    </source>
</evidence>
<dbReference type="InterPro" id="IPR024301">
    <property type="entry name" value="Amidase_6"/>
</dbReference>
<dbReference type="PANTHER" id="PTHR40032:SF1">
    <property type="entry name" value="EXPORTED PROTEIN"/>
    <property type="match status" value="1"/>
</dbReference>